<dbReference type="OrthoDB" id="3263055at2759"/>
<proteinExistence type="predicted"/>
<evidence type="ECO:0000313" key="4">
    <source>
        <dbReference type="Proteomes" id="UP000217199"/>
    </source>
</evidence>
<protein>
    <recommendedName>
        <fullName evidence="2">DUF6534 domain-containing protein</fullName>
    </recommendedName>
</protein>
<feature type="transmembrane region" description="Helical" evidence="1">
    <location>
        <begin position="121"/>
        <end position="143"/>
    </location>
</feature>
<evidence type="ECO:0000256" key="1">
    <source>
        <dbReference type="SAM" id="Phobius"/>
    </source>
</evidence>
<keyword evidence="1" id="KW-1133">Transmembrane helix</keyword>
<accession>A0A286U795</accession>
<keyword evidence="4" id="KW-1185">Reference proteome</keyword>
<dbReference type="Proteomes" id="UP000217199">
    <property type="component" value="Unassembled WGS sequence"/>
</dbReference>
<keyword evidence="1" id="KW-0472">Membrane</keyword>
<feature type="transmembrane region" description="Helical" evidence="1">
    <location>
        <begin position="94"/>
        <end position="114"/>
    </location>
</feature>
<feature type="transmembrane region" description="Helical" evidence="1">
    <location>
        <begin position="51"/>
        <end position="74"/>
    </location>
</feature>
<feature type="transmembrane region" description="Helical" evidence="1">
    <location>
        <begin position="229"/>
        <end position="250"/>
    </location>
</feature>
<dbReference type="AlphaFoldDB" id="A0A286U795"/>
<dbReference type="Pfam" id="PF20152">
    <property type="entry name" value="DUF6534"/>
    <property type="match status" value="1"/>
</dbReference>
<keyword evidence="1" id="KW-0812">Transmembrane</keyword>
<comment type="caution">
    <text evidence="3">The sequence shown here is derived from an EMBL/GenBank/DDBJ whole genome shotgun (WGS) entry which is preliminary data.</text>
</comment>
<dbReference type="EMBL" id="NBII01000010">
    <property type="protein sequence ID" value="PAV15440.1"/>
    <property type="molecule type" value="Genomic_DNA"/>
</dbReference>
<dbReference type="InParanoid" id="A0A286U795"/>
<feature type="transmembrane region" description="Helical" evidence="1">
    <location>
        <begin position="17"/>
        <end position="39"/>
    </location>
</feature>
<gene>
    <name evidence="3" type="ORF">PNOK_0920400</name>
</gene>
<dbReference type="PANTHER" id="PTHR40465:SF1">
    <property type="entry name" value="DUF6534 DOMAIN-CONTAINING PROTEIN"/>
    <property type="match status" value="1"/>
</dbReference>
<evidence type="ECO:0000259" key="2">
    <source>
        <dbReference type="Pfam" id="PF20152"/>
    </source>
</evidence>
<dbReference type="PANTHER" id="PTHR40465">
    <property type="entry name" value="CHROMOSOME 1, WHOLE GENOME SHOTGUN SEQUENCE"/>
    <property type="match status" value="1"/>
</dbReference>
<feature type="transmembrane region" description="Helical" evidence="1">
    <location>
        <begin position="196"/>
        <end position="223"/>
    </location>
</feature>
<name>A0A286U795_9AGAM</name>
<dbReference type="STRING" id="2282107.A0A286U795"/>
<dbReference type="InterPro" id="IPR045339">
    <property type="entry name" value="DUF6534"/>
</dbReference>
<evidence type="ECO:0000313" key="3">
    <source>
        <dbReference type="EMBL" id="PAV15440.1"/>
    </source>
</evidence>
<feature type="domain" description="DUF6534" evidence="2">
    <location>
        <begin position="168"/>
        <end position="254"/>
    </location>
</feature>
<sequence length="331" mass="36389">MSTAVTGIHLNDTLGCLYLASVITMGLWGAGSVQTYYYFDKYEDSNWLRAVVTVAWALCTAHTGLILYGAYTYLVTHYGSSEYLGTVNISLRDTVILTAVVCCIVQSIFVIRIYRMSKKNLFLSGAVSVLVAAQFVATIVYYVKLYPLTTFDEIHTIYTIIRVINAVTAATDTIIAIVLVYLLYTTRSGLKSSDTMMNRIVAFTVNTGLATSVCAIAGLITALTLPSTLVHVLFFMLISHLYLNSMLAALNLRSKARPLLQTSSTGGPVSISMNDIRANNQQVNRTHPRVVNIKVDTETILDNSPQDLSELRKVPSELDGESYLTTKGRAY</sequence>
<reference evidence="3 4" key="1">
    <citation type="journal article" date="2017" name="Mol. Ecol.">
        <title>Comparative and population genomic landscape of Phellinus noxius: A hypervariable fungus causing root rot in trees.</title>
        <authorList>
            <person name="Chung C.L."/>
            <person name="Lee T.J."/>
            <person name="Akiba M."/>
            <person name="Lee H.H."/>
            <person name="Kuo T.H."/>
            <person name="Liu D."/>
            <person name="Ke H.M."/>
            <person name="Yokoi T."/>
            <person name="Roa M.B."/>
            <person name="Lu M.J."/>
            <person name="Chang Y.Y."/>
            <person name="Ann P.J."/>
            <person name="Tsai J.N."/>
            <person name="Chen C.Y."/>
            <person name="Tzean S.S."/>
            <person name="Ota Y."/>
            <person name="Hattori T."/>
            <person name="Sahashi N."/>
            <person name="Liou R.F."/>
            <person name="Kikuchi T."/>
            <person name="Tsai I.J."/>
        </authorList>
    </citation>
    <scope>NUCLEOTIDE SEQUENCE [LARGE SCALE GENOMIC DNA]</scope>
    <source>
        <strain evidence="3 4">FFPRI411160</strain>
    </source>
</reference>
<feature type="transmembrane region" description="Helical" evidence="1">
    <location>
        <begin position="163"/>
        <end position="184"/>
    </location>
</feature>
<organism evidence="3 4">
    <name type="scientific">Pyrrhoderma noxium</name>
    <dbReference type="NCBI Taxonomy" id="2282107"/>
    <lineage>
        <taxon>Eukaryota</taxon>
        <taxon>Fungi</taxon>
        <taxon>Dikarya</taxon>
        <taxon>Basidiomycota</taxon>
        <taxon>Agaricomycotina</taxon>
        <taxon>Agaricomycetes</taxon>
        <taxon>Hymenochaetales</taxon>
        <taxon>Hymenochaetaceae</taxon>
        <taxon>Pyrrhoderma</taxon>
    </lineage>
</organism>